<dbReference type="GO" id="GO:0009055">
    <property type="term" value="F:electron transfer activity"/>
    <property type="evidence" value="ECO:0007669"/>
    <property type="project" value="InterPro"/>
</dbReference>
<evidence type="ECO:0000256" key="5">
    <source>
        <dbReference type="ARBA" id="ARBA00022729"/>
    </source>
</evidence>
<keyword evidence="5 13" id="KW-0732">Signal</keyword>
<evidence type="ECO:0000256" key="7">
    <source>
        <dbReference type="ARBA" id="ARBA00022989"/>
    </source>
</evidence>
<keyword evidence="10" id="KW-1015">Disulfide bond</keyword>
<evidence type="ECO:0000256" key="8">
    <source>
        <dbReference type="ARBA" id="ARBA00023008"/>
    </source>
</evidence>
<dbReference type="OrthoDB" id="784190at2759"/>
<comment type="subcellular location">
    <subcellularLocation>
        <location evidence="1">Membrane</location>
        <topology evidence="1">Single-pass type I membrane protein</topology>
    </subcellularLocation>
</comment>
<keyword evidence="16" id="KW-1185">Reference proteome</keyword>
<evidence type="ECO:0000256" key="11">
    <source>
        <dbReference type="ARBA" id="ARBA00023180"/>
    </source>
</evidence>
<evidence type="ECO:0000256" key="1">
    <source>
        <dbReference type="ARBA" id="ARBA00004479"/>
    </source>
</evidence>
<evidence type="ECO:0000256" key="10">
    <source>
        <dbReference type="ARBA" id="ARBA00023157"/>
    </source>
</evidence>
<evidence type="ECO:0000256" key="3">
    <source>
        <dbReference type="ARBA" id="ARBA00022692"/>
    </source>
</evidence>
<dbReference type="PROSITE" id="PS51485">
    <property type="entry name" value="PHYTOCYANIN"/>
    <property type="match status" value="1"/>
</dbReference>
<dbReference type="GO" id="GO:0005886">
    <property type="term" value="C:plasma membrane"/>
    <property type="evidence" value="ECO:0007669"/>
    <property type="project" value="TreeGrafter"/>
</dbReference>
<dbReference type="STRING" id="1088818.A0A2I0AJE7"/>
<evidence type="ECO:0000313" key="15">
    <source>
        <dbReference type="EMBL" id="PKA55679.1"/>
    </source>
</evidence>
<sequence length="166" mass="17388">MGCRQLVLALLAAAAVLPAIAVAKEFVVGDEAGWKLGVNYTEWADGKKFRVGDALVFSYDPKHHNVMKVSGNDFKDCNTSANTSPPLDSGNDTIILSTAGRKWYICGVGKHCVSGMKVFIDVVGDTEAPAPSPGQGQGSSGAGRLTFLPFPAAAMVVAAIFLVVIF</sequence>
<keyword evidence="8" id="KW-0186">Copper</keyword>
<dbReference type="Proteomes" id="UP000236161">
    <property type="component" value="Unassembled WGS sequence"/>
</dbReference>
<dbReference type="PANTHER" id="PTHR33021:SF533">
    <property type="entry name" value="PHYTOCYANIN DOMAIN-CONTAINING PROTEIN"/>
    <property type="match status" value="1"/>
</dbReference>
<dbReference type="FunFam" id="2.60.40.420:FF:000067">
    <property type="entry name" value="Cupredoxin superfamily protein"/>
    <property type="match status" value="1"/>
</dbReference>
<organism evidence="15 16">
    <name type="scientific">Apostasia shenzhenica</name>
    <dbReference type="NCBI Taxonomy" id="1088818"/>
    <lineage>
        <taxon>Eukaryota</taxon>
        <taxon>Viridiplantae</taxon>
        <taxon>Streptophyta</taxon>
        <taxon>Embryophyta</taxon>
        <taxon>Tracheophyta</taxon>
        <taxon>Spermatophyta</taxon>
        <taxon>Magnoliopsida</taxon>
        <taxon>Liliopsida</taxon>
        <taxon>Asparagales</taxon>
        <taxon>Orchidaceae</taxon>
        <taxon>Apostasioideae</taxon>
        <taxon>Apostasia</taxon>
    </lineage>
</organism>
<keyword evidence="7 12" id="KW-1133">Transmembrane helix</keyword>
<evidence type="ECO:0000256" key="2">
    <source>
        <dbReference type="ARBA" id="ARBA00022448"/>
    </source>
</evidence>
<dbReference type="Pfam" id="PF02298">
    <property type="entry name" value="Cu_bind_like"/>
    <property type="match status" value="1"/>
</dbReference>
<keyword evidence="2" id="KW-0813">Transport</keyword>
<dbReference type="CDD" id="cd04216">
    <property type="entry name" value="Phytocyanin"/>
    <property type="match status" value="1"/>
</dbReference>
<evidence type="ECO:0000256" key="13">
    <source>
        <dbReference type="SAM" id="SignalP"/>
    </source>
</evidence>
<evidence type="ECO:0000256" key="6">
    <source>
        <dbReference type="ARBA" id="ARBA00022982"/>
    </source>
</evidence>
<dbReference type="InterPro" id="IPR003245">
    <property type="entry name" value="Phytocyanin_dom"/>
</dbReference>
<feature type="chain" id="PRO_5014197318" evidence="13">
    <location>
        <begin position="24"/>
        <end position="166"/>
    </location>
</feature>
<feature type="transmembrane region" description="Helical" evidence="12">
    <location>
        <begin position="147"/>
        <end position="165"/>
    </location>
</feature>
<dbReference type="InterPro" id="IPR008972">
    <property type="entry name" value="Cupredoxin"/>
</dbReference>
<dbReference type="AlphaFoldDB" id="A0A2I0AJE7"/>
<dbReference type="SUPFAM" id="SSF49503">
    <property type="entry name" value="Cupredoxins"/>
    <property type="match status" value="1"/>
</dbReference>
<evidence type="ECO:0000259" key="14">
    <source>
        <dbReference type="PROSITE" id="PS51485"/>
    </source>
</evidence>
<reference evidence="15 16" key="1">
    <citation type="journal article" date="2017" name="Nature">
        <title>The Apostasia genome and the evolution of orchids.</title>
        <authorList>
            <person name="Zhang G.Q."/>
            <person name="Liu K.W."/>
            <person name="Li Z."/>
            <person name="Lohaus R."/>
            <person name="Hsiao Y.Y."/>
            <person name="Niu S.C."/>
            <person name="Wang J.Y."/>
            <person name="Lin Y.C."/>
            <person name="Xu Q."/>
            <person name="Chen L.J."/>
            <person name="Yoshida K."/>
            <person name="Fujiwara S."/>
            <person name="Wang Z.W."/>
            <person name="Zhang Y.Q."/>
            <person name="Mitsuda N."/>
            <person name="Wang M."/>
            <person name="Liu G.H."/>
            <person name="Pecoraro L."/>
            <person name="Huang H.X."/>
            <person name="Xiao X.J."/>
            <person name="Lin M."/>
            <person name="Wu X.Y."/>
            <person name="Wu W.L."/>
            <person name="Chen Y.Y."/>
            <person name="Chang S.B."/>
            <person name="Sakamoto S."/>
            <person name="Ohme-Takagi M."/>
            <person name="Yagi M."/>
            <person name="Zeng S.J."/>
            <person name="Shen C.Y."/>
            <person name="Yeh C.M."/>
            <person name="Luo Y.B."/>
            <person name="Tsai W.C."/>
            <person name="Van de Peer Y."/>
            <person name="Liu Z.J."/>
        </authorList>
    </citation>
    <scope>NUCLEOTIDE SEQUENCE [LARGE SCALE GENOMIC DNA]</scope>
    <source>
        <strain evidence="16">cv. Shenzhen</strain>
        <tissue evidence="15">Stem</tissue>
    </source>
</reference>
<dbReference type="EMBL" id="KZ451978">
    <property type="protein sequence ID" value="PKA55679.1"/>
    <property type="molecule type" value="Genomic_DNA"/>
</dbReference>
<keyword evidence="3 12" id="KW-0812">Transmembrane</keyword>
<protein>
    <submittedName>
        <fullName evidence="15">Stellacyanin</fullName>
    </submittedName>
</protein>
<accession>A0A2I0AJE7</accession>
<dbReference type="InterPro" id="IPR039391">
    <property type="entry name" value="Phytocyanin-like"/>
</dbReference>
<dbReference type="Gene3D" id="2.60.40.420">
    <property type="entry name" value="Cupredoxins - blue copper proteins"/>
    <property type="match status" value="1"/>
</dbReference>
<keyword evidence="11" id="KW-0325">Glycoprotein</keyword>
<dbReference type="GO" id="GO:0009610">
    <property type="term" value="P:response to symbiotic fungus"/>
    <property type="evidence" value="ECO:0007669"/>
    <property type="project" value="UniProtKB-ARBA"/>
</dbReference>
<keyword evidence="4" id="KW-0479">Metal-binding</keyword>
<feature type="domain" description="Phytocyanin" evidence="14">
    <location>
        <begin position="24"/>
        <end position="124"/>
    </location>
</feature>
<dbReference type="GO" id="GO:0046872">
    <property type="term" value="F:metal ion binding"/>
    <property type="evidence" value="ECO:0007669"/>
    <property type="project" value="UniProtKB-KW"/>
</dbReference>
<evidence type="ECO:0000256" key="12">
    <source>
        <dbReference type="SAM" id="Phobius"/>
    </source>
</evidence>
<evidence type="ECO:0000256" key="4">
    <source>
        <dbReference type="ARBA" id="ARBA00022723"/>
    </source>
</evidence>
<dbReference type="PANTHER" id="PTHR33021">
    <property type="entry name" value="BLUE COPPER PROTEIN"/>
    <property type="match status" value="1"/>
</dbReference>
<gene>
    <name evidence="15" type="ORF">AXF42_Ash011971</name>
</gene>
<keyword evidence="6" id="KW-0249">Electron transport</keyword>
<feature type="signal peptide" evidence="13">
    <location>
        <begin position="1"/>
        <end position="23"/>
    </location>
</feature>
<evidence type="ECO:0000256" key="9">
    <source>
        <dbReference type="ARBA" id="ARBA00023136"/>
    </source>
</evidence>
<keyword evidence="9 12" id="KW-0472">Membrane</keyword>
<proteinExistence type="predicted"/>
<name>A0A2I0AJE7_9ASPA</name>
<evidence type="ECO:0000313" key="16">
    <source>
        <dbReference type="Proteomes" id="UP000236161"/>
    </source>
</evidence>